<organism evidence="2 3">
    <name type="scientific">Sanghuangporus baumii</name>
    <name type="common">Phellinus baumii</name>
    <dbReference type="NCBI Taxonomy" id="108892"/>
    <lineage>
        <taxon>Eukaryota</taxon>
        <taxon>Fungi</taxon>
        <taxon>Dikarya</taxon>
        <taxon>Basidiomycota</taxon>
        <taxon>Agaricomycotina</taxon>
        <taxon>Agaricomycetes</taxon>
        <taxon>Hymenochaetales</taxon>
        <taxon>Hymenochaetaceae</taxon>
        <taxon>Sanghuangporus</taxon>
    </lineage>
</organism>
<dbReference type="EMBL" id="LNZH02000211">
    <property type="protein sequence ID" value="OCB85179.1"/>
    <property type="molecule type" value="Genomic_DNA"/>
</dbReference>
<comment type="caution">
    <text evidence="2">The sequence shown here is derived from an EMBL/GenBank/DDBJ whole genome shotgun (WGS) entry which is preliminary data.</text>
</comment>
<accession>A0A9Q5HSK5</accession>
<proteinExistence type="predicted"/>
<name>A0A9Q5HSK5_SANBA</name>
<protein>
    <submittedName>
        <fullName evidence="2">Uncharacterized protein</fullName>
    </submittedName>
</protein>
<sequence length="179" mass="20011">MSYKSTINAEASALQRQVEDCQGRYDSAQEALNELSAVVKTQSGDTKKKTDDAMVSARSRMNTARTACDRANDEFLGKGTVLNIKSELERQFPSLGDLKSRMLTVDAIKNAVSPARPLPIEDHRKAMKSSYHGMPAGGLVLDLRVWIELLRENSRNSYRMKVSSMLVDCRIVLTNSERR</sequence>
<evidence type="ECO:0000313" key="2">
    <source>
        <dbReference type="EMBL" id="OCB85179.1"/>
    </source>
</evidence>
<gene>
    <name evidence="2" type="ORF">A7U60_g7805</name>
</gene>
<feature type="coiled-coil region" evidence="1">
    <location>
        <begin position="11"/>
        <end position="38"/>
    </location>
</feature>
<dbReference type="Proteomes" id="UP000757232">
    <property type="component" value="Unassembled WGS sequence"/>
</dbReference>
<keyword evidence="1" id="KW-0175">Coiled coil</keyword>
<keyword evidence="3" id="KW-1185">Reference proteome</keyword>
<evidence type="ECO:0000256" key="1">
    <source>
        <dbReference type="SAM" id="Coils"/>
    </source>
</evidence>
<dbReference type="AlphaFoldDB" id="A0A9Q5HSK5"/>
<evidence type="ECO:0000313" key="3">
    <source>
        <dbReference type="Proteomes" id="UP000757232"/>
    </source>
</evidence>
<dbReference type="Gene3D" id="1.20.120.330">
    <property type="entry name" value="Nucleotidyltransferases domain 2"/>
    <property type="match status" value="1"/>
</dbReference>
<reference evidence="2" key="1">
    <citation type="submission" date="2016-06" db="EMBL/GenBank/DDBJ databases">
        <title>Draft Genome sequence of the fungus Inonotus baumii.</title>
        <authorList>
            <person name="Zhu H."/>
            <person name="Lin W."/>
        </authorList>
    </citation>
    <scope>NUCLEOTIDE SEQUENCE</scope>
    <source>
        <strain evidence="2">821</strain>
    </source>
</reference>